<evidence type="ECO:0000256" key="1">
    <source>
        <dbReference type="PROSITE-ProRule" id="PRU00339"/>
    </source>
</evidence>
<reference evidence="2" key="1">
    <citation type="submission" date="2022-01" db="EMBL/GenBank/DDBJ databases">
        <title>Vibrio aestuarianus Clade A and Clade B isolates are associated with Pacific oyster (Crassostrea gigas) disease outbreaks across Ireland.</title>
        <authorList>
            <person name="Coyle N."/>
            <person name="O'Toole C."/>
            <person name="Thomas J.C.L."/>
            <person name="Ryder D."/>
            <person name="Cheslett D."/>
            <person name="Feist S."/>
            <person name="Bean T."/>
            <person name="Joseph A."/>
            <person name="Waina A."/>
            <person name="Feil E."/>
            <person name="Verner-Jeffreys D.W."/>
        </authorList>
    </citation>
    <scope>NUCLEOTIDE SEQUENCE</scope>
    <source>
        <strain evidence="2">S/17/14 A</strain>
    </source>
</reference>
<dbReference type="SUPFAM" id="SSF48452">
    <property type="entry name" value="TPR-like"/>
    <property type="match status" value="1"/>
</dbReference>
<evidence type="ECO:0000313" key="3">
    <source>
        <dbReference type="EMBL" id="MDP2501078.1"/>
    </source>
</evidence>
<sequence>MPAKSLLSKPISLSRPLSLSSLILLASLSLVGCVSVTEGPPKIESDPIAMSESRIELGLGYMGQGNMVRARENLELAIKHAPSYYRARLSIAHYYEQVGEVDEARDAYKKALRLDARNGNVLNNYGTFLCKQGEYEQADKYFNRAIDQPYYYLVSASYENAAFCAFKAGEVEQAKYYFSRAIDHDPNRARSVLQLSKIEVSEAEYNDARLRLFKFHQRYGYQIPSLQILVELEKKAGNRALQQKYQSKLDELLSV</sequence>
<dbReference type="PROSITE" id="PS50005">
    <property type="entry name" value="TPR"/>
    <property type="match status" value="2"/>
</dbReference>
<dbReference type="InterPro" id="IPR019734">
    <property type="entry name" value="TPR_rpt"/>
</dbReference>
<dbReference type="InterPro" id="IPR011990">
    <property type="entry name" value="TPR-like_helical_dom_sf"/>
</dbReference>
<proteinExistence type="predicted"/>
<dbReference type="PANTHER" id="PTHR44917">
    <property type="entry name" value="PROTEIN HIGH CHLOROPHYLL FLUORESCENT 107"/>
    <property type="match status" value="1"/>
</dbReference>
<dbReference type="InterPro" id="IPR044624">
    <property type="entry name" value="Mbb1-like"/>
</dbReference>
<dbReference type="NCBIfam" id="TIGR02521">
    <property type="entry name" value="type_IV_pilW"/>
    <property type="match status" value="1"/>
</dbReference>
<dbReference type="InterPro" id="IPR013360">
    <property type="entry name" value="Pilus_4_PilW"/>
</dbReference>
<gene>
    <name evidence="2" type="primary">pilW</name>
    <name evidence="2" type="ORF">L8R85_12550</name>
    <name evidence="3" type="ORF">Q8W42_10190</name>
</gene>
<dbReference type="EMBL" id="JAKMYX010000042">
    <property type="protein sequence ID" value="MDH5921859.1"/>
    <property type="molecule type" value="Genomic_DNA"/>
</dbReference>
<dbReference type="GO" id="GO:0006397">
    <property type="term" value="P:mRNA processing"/>
    <property type="evidence" value="ECO:0007669"/>
    <property type="project" value="InterPro"/>
</dbReference>
<dbReference type="Proteomes" id="UP001177935">
    <property type="component" value="Unassembled WGS sequence"/>
</dbReference>
<evidence type="ECO:0000313" key="4">
    <source>
        <dbReference type="Proteomes" id="UP001159663"/>
    </source>
</evidence>
<dbReference type="SMART" id="SM00028">
    <property type="entry name" value="TPR"/>
    <property type="match status" value="4"/>
</dbReference>
<dbReference type="PANTHER" id="PTHR44917:SF1">
    <property type="entry name" value="PROTEIN HIGH CHLOROPHYLL FLUORESCENT 107"/>
    <property type="match status" value="1"/>
</dbReference>
<dbReference type="Proteomes" id="UP001159663">
    <property type="component" value="Unassembled WGS sequence"/>
</dbReference>
<feature type="repeat" description="TPR" evidence="1">
    <location>
        <begin position="155"/>
        <end position="188"/>
    </location>
</feature>
<organism evidence="2 4">
    <name type="scientific">Vibrio splendidus</name>
    <dbReference type="NCBI Taxonomy" id="29497"/>
    <lineage>
        <taxon>Bacteria</taxon>
        <taxon>Pseudomonadati</taxon>
        <taxon>Pseudomonadota</taxon>
        <taxon>Gammaproteobacteria</taxon>
        <taxon>Vibrionales</taxon>
        <taxon>Vibrionaceae</taxon>
        <taxon>Vibrio</taxon>
    </lineage>
</organism>
<keyword evidence="1" id="KW-0802">TPR repeat</keyword>
<dbReference type="GO" id="GO:0006417">
    <property type="term" value="P:regulation of translation"/>
    <property type="evidence" value="ECO:0007669"/>
    <property type="project" value="TreeGrafter"/>
</dbReference>
<protein>
    <submittedName>
        <fullName evidence="2">Type IV pilus biogenesis/stability protein PilW</fullName>
    </submittedName>
</protein>
<dbReference type="PROSITE" id="PS51257">
    <property type="entry name" value="PROKAR_LIPOPROTEIN"/>
    <property type="match status" value="1"/>
</dbReference>
<reference evidence="3" key="2">
    <citation type="submission" date="2023-07" db="EMBL/GenBank/DDBJ databases">
        <title>Genome content predicts the carbon catabolic preferences of heterotrophic bacteria.</title>
        <authorList>
            <person name="Gralka M."/>
        </authorList>
    </citation>
    <scope>NUCLEOTIDE SEQUENCE</scope>
    <source>
        <strain evidence="3">6E02</strain>
    </source>
</reference>
<dbReference type="Gene3D" id="1.25.40.10">
    <property type="entry name" value="Tetratricopeptide repeat domain"/>
    <property type="match status" value="1"/>
</dbReference>
<evidence type="ECO:0000313" key="2">
    <source>
        <dbReference type="EMBL" id="MDH5921859.1"/>
    </source>
</evidence>
<feature type="repeat" description="TPR" evidence="1">
    <location>
        <begin position="85"/>
        <end position="118"/>
    </location>
</feature>
<comment type="caution">
    <text evidence="2">The sequence shown here is derived from an EMBL/GenBank/DDBJ whole genome shotgun (WGS) entry which is preliminary data.</text>
</comment>
<dbReference type="GO" id="GO:0003729">
    <property type="term" value="F:mRNA binding"/>
    <property type="evidence" value="ECO:0007669"/>
    <property type="project" value="InterPro"/>
</dbReference>
<dbReference type="RefSeq" id="WP_017080657.1">
    <property type="nucleotide sequence ID" value="NZ_CAWMQV010000075.1"/>
</dbReference>
<dbReference type="Pfam" id="PF13432">
    <property type="entry name" value="TPR_16"/>
    <property type="match status" value="2"/>
</dbReference>
<dbReference type="EMBL" id="JAUYVL010000004">
    <property type="protein sequence ID" value="MDP2501078.1"/>
    <property type="molecule type" value="Genomic_DNA"/>
</dbReference>
<name>A0A0P6ZM54_VIBSP</name>
<dbReference type="AlphaFoldDB" id="A0A0P6ZM54"/>
<accession>A0A0P6ZM54</accession>
<dbReference type="GO" id="GO:0003727">
    <property type="term" value="F:single-stranded RNA binding"/>
    <property type="evidence" value="ECO:0007669"/>
    <property type="project" value="TreeGrafter"/>
</dbReference>